<dbReference type="InterPro" id="IPR022803">
    <property type="entry name" value="Ribosomal_uL5_dom_sf"/>
</dbReference>
<dbReference type="HAMAP" id="MF_01333_A">
    <property type="entry name" value="Ribosomal_uL5_A"/>
    <property type="match status" value="1"/>
</dbReference>
<keyword evidence="5" id="KW-0689">Ribosomal protein</keyword>
<comment type="similarity">
    <text evidence="1">Belongs to the universal ribosomal protein uL5 family.</text>
</comment>
<accession>A0A383CQ06</accession>
<dbReference type="InterPro" id="IPR057266">
    <property type="entry name" value="Ribosomal_uL5_euk/arc-type"/>
</dbReference>
<dbReference type="GO" id="GO:0006412">
    <property type="term" value="P:translation"/>
    <property type="evidence" value="ECO:0007669"/>
    <property type="project" value="InterPro"/>
</dbReference>
<evidence type="ECO:0008006" key="10">
    <source>
        <dbReference type="Google" id="ProtNLM"/>
    </source>
</evidence>
<dbReference type="Pfam" id="PF00281">
    <property type="entry name" value="Ribosomal_L5"/>
    <property type="match status" value="1"/>
</dbReference>
<keyword evidence="6" id="KW-0687">Ribonucleoprotein</keyword>
<dbReference type="PIRSF" id="PIRSF002161">
    <property type="entry name" value="Ribosomal_L5"/>
    <property type="match status" value="1"/>
</dbReference>
<evidence type="ECO:0000256" key="5">
    <source>
        <dbReference type="ARBA" id="ARBA00022980"/>
    </source>
</evidence>
<dbReference type="InterPro" id="IPR031310">
    <property type="entry name" value="Ribosomal_uL5_N"/>
</dbReference>
<evidence type="ECO:0000256" key="6">
    <source>
        <dbReference type="ARBA" id="ARBA00023274"/>
    </source>
</evidence>
<dbReference type="AlphaFoldDB" id="A0A383CQ06"/>
<evidence type="ECO:0000256" key="4">
    <source>
        <dbReference type="ARBA" id="ARBA00022884"/>
    </source>
</evidence>
<evidence type="ECO:0000256" key="3">
    <source>
        <dbReference type="ARBA" id="ARBA00022730"/>
    </source>
</evidence>
<dbReference type="InterPro" id="IPR002132">
    <property type="entry name" value="Ribosomal_uL5"/>
</dbReference>
<reference evidence="9" key="1">
    <citation type="submission" date="2018-05" db="EMBL/GenBank/DDBJ databases">
        <authorList>
            <person name="Lanie J.A."/>
            <person name="Ng W.-L."/>
            <person name="Kazmierczak K.M."/>
            <person name="Andrzejewski T.M."/>
            <person name="Davidsen T.M."/>
            <person name="Wayne K.J."/>
            <person name="Tettelin H."/>
            <person name="Glass J.I."/>
            <person name="Rusch D."/>
            <person name="Podicherti R."/>
            <person name="Tsui H.-C.T."/>
            <person name="Winkler M.E."/>
        </authorList>
    </citation>
    <scope>NUCLEOTIDE SEQUENCE</scope>
</reference>
<name>A0A383CQ06_9ZZZZ</name>
<dbReference type="GO" id="GO:0005840">
    <property type="term" value="C:ribosome"/>
    <property type="evidence" value="ECO:0007669"/>
    <property type="project" value="UniProtKB-KW"/>
</dbReference>
<feature type="domain" description="Large ribosomal subunit protein uL5 N-terminal" evidence="7">
    <location>
        <begin position="7"/>
        <end position="60"/>
    </location>
</feature>
<dbReference type="Pfam" id="PF00673">
    <property type="entry name" value="Ribosomal_L5_C"/>
    <property type="match status" value="1"/>
</dbReference>
<dbReference type="SUPFAM" id="SSF55282">
    <property type="entry name" value="RL5-like"/>
    <property type="match status" value="1"/>
</dbReference>
<protein>
    <recommendedName>
        <fullName evidence="10">50S ribosomal protein L5</fullName>
    </recommendedName>
</protein>
<dbReference type="GO" id="GO:0019843">
    <property type="term" value="F:rRNA binding"/>
    <property type="evidence" value="ECO:0007669"/>
    <property type="project" value="UniProtKB-KW"/>
</dbReference>
<dbReference type="FunFam" id="3.30.1440.10:FF:000002">
    <property type="entry name" value="60S ribosomal protein L11"/>
    <property type="match status" value="1"/>
</dbReference>
<evidence type="ECO:0000256" key="2">
    <source>
        <dbReference type="ARBA" id="ARBA00022555"/>
    </source>
</evidence>
<dbReference type="InterPro" id="IPR022804">
    <property type="entry name" value="Ribosomal_uL5_arc"/>
</dbReference>
<evidence type="ECO:0000313" key="9">
    <source>
        <dbReference type="EMBL" id="SVE34204.1"/>
    </source>
</evidence>
<gene>
    <name evidence="9" type="ORF">METZ01_LOCUS487058</name>
</gene>
<dbReference type="GO" id="GO:0000049">
    <property type="term" value="F:tRNA binding"/>
    <property type="evidence" value="ECO:0007669"/>
    <property type="project" value="UniProtKB-KW"/>
</dbReference>
<dbReference type="EMBL" id="UINC01210645">
    <property type="protein sequence ID" value="SVE34204.1"/>
    <property type="molecule type" value="Genomic_DNA"/>
</dbReference>
<evidence type="ECO:0000259" key="8">
    <source>
        <dbReference type="Pfam" id="PF00673"/>
    </source>
</evidence>
<feature type="domain" description="Large ribosomal subunit protein uL5 C-terminal" evidence="8">
    <location>
        <begin position="64"/>
        <end position="152"/>
    </location>
</feature>
<keyword evidence="2" id="KW-0820">tRNA-binding</keyword>
<dbReference type="GO" id="GO:1990904">
    <property type="term" value="C:ribonucleoprotein complex"/>
    <property type="evidence" value="ECO:0007669"/>
    <property type="project" value="UniProtKB-KW"/>
</dbReference>
<dbReference type="InterPro" id="IPR031309">
    <property type="entry name" value="Ribosomal_uL5_C"/>
</dbReference>
<proteinExistence type="inferred from homology"/>
<dbReference type="Gene3D" id="3.30.1440.10">
    <property type="match status" value="1"/>
</dbReference>
<keyword evidence="3" id="KW-0699">rRNA-binding</keyword>
<evidence type="ECO:0000256" key="1">
    <source>
        <dbReference type="ARBA" id="ARBA00008553"/>
    </source>
</evidence>
<evidence type="ECO:0000259" key="7">
    <source>
        <dbReference type="Pfam" id="PF00281"/>
    </source>
</evidence>
<sequence length="173" mass="19178">MSQQTQNLMKKISITKVVLNMGIGKSGDPIEIGKKALEQITGKKPNARNAKKTLRDWGVRKGEPIGVAVTVRGDDATKLLKKLLVTKDNQIKDSAFDNEGNLSFGIKEHIDIPEIKYDPKIGILGLEVSITLGRPGFNIKLRSLHKAKIGKNHRIRKNEAIKFLTDEFGVKIV</sequence>
<keyword evidence="4" id="KW-0694">RNA-binding</keyword>
<organism evidence="9">
    <name type="scientific">marine metagenome</name>
    <dbReference type="NCBI Taxonomy" id="408172"/>
    <lineage>
        <taxon>unclassified sequences</taxon>
        <taxon>metagenomes</taxon>
        <taxon>ecological metagenomes</taxon>
    </lineage>
</organism>
<dbReference type="NCBIfam" id="NF003258">
    <property type="entry name" value="PRK04219.1"/>
    <property type="match status" value="1"/>
</dbReference>
<dbReference type="GO" id="GO:0003735">
    <property type="term" value="F:structural constituent of ribosome"/>
    <property type="evidence" value="ECO:0007669"/>
    <property type="project" value="InterPro"/>
</dbReference>
<dbReference type="PANTHER" id="PTHR11994">
    <property type="entry name" value="60S RIBOSOMAL PROTEIN L11-RELATED"/>
    <property type="match status" value="1"/>
</dbReference>